<sequence>MTTEIMFHDQKIPVRFISSDQKAIPMLIQVLESCRTHPANKQQDYVYHIDLIEVVGNNAILYTSIEDERIHLPLY</sequence>
<gene>
    <name evidence="1" type="ORF">GC093_19070</name>
</gene>
<protein>
    <submittedName>
        <fullName evidence="1">Uncharacterized protein</fullName>
    </submittedName>
</protein>
<name>A0A972H2Z9_9BACL</name>
<comment type="caution">
    <text evidence="1">The sequence shown here is derived from an EMBL/GenBank/DDBJ whole genome shotgun (WGS) entry which is preliminary data.</text>
</comment>
<dbReference type="EMBL" id="WHOD01000070">
    <property type="protein sequence ID" value="NOU95311.1"/>
    <property type="molecule type" value="Genomic_DNA"/>
</dbReference>
<dbReference type="Proteomes" id="UP000641588">
    <property type="component" value="Unassembled WGS sequence"/>
</dbReference>
<evidence type="ECO:0000313" key="1">
    <source>
        <dbReference type="EMBL" id="NOU95311.1"/>
    </source>
</evidence>
<dbReference type="AlphaFoldDB" id="A0A972H2Z9"/>
<evidence type="ECO:0000313" key="2">
    <source>
        <dbReference type="Proteomes" id="UP000641588"/>
    </source>
</evidence>
<organism evidence="1 2">
    <name type="scientific">Paenibacillus foliorum</name>
    <dbReference type="NCBI Taxonomy" id="2654974"/>
    <lineage>
        <taxon>Bacteria</taxon>
        <taxon>Bacillati</taxon>
        <taxon>Bacillota</taxon>
        <taxon>Bacilli</taxon>
        <taxon>Bacillales</taxon>
        <taxon>Paenibacillaceae</taxon>
        <taxon>Paenibacillus</taxon>
    </lineage>
</organism>
<reference evidence="1" key="1">
    <citation type="submission" date="2019-10" db="EMBL/GenBank/DDBJ databases">
        <title>Description of Paenibacillus glebae sp. nov.</title>
        <authorList>
            <person name="Carlier A."/>
            <person name="Qi S."/>
        </authorList>
    </citation>
    <scope>NUCLEOTIDE SEQUENCE</scope>
    <source>
        <strain evidence="1">LMG 31456</strain>
    </source>
</reference>
<proteinExistence type="predicted"/>
<dbReference type="RefSeq" id="WP_171653513.1">
    <property type="nucleotide sequence ID" value="NZ_WHOD01000070.1"/>
</dbReference>
<accession>A0A972H2Z9</accession>
<keyword evidence="2" id="KW-1185">Reference proteome</keyword>